<feature type="transmembrane region" description="Helical" evidence="1">
    <location>
        <begin position="32"/>
        <end position="51"/>
    </location>
</feature>
<sequence length="86" mass="9182">MSFQKGIVITGLALLVGWVIALIAQWERYGALDFVIGSIFMAVCIALFIWMTVQGKEGKNLRLINGILLTVGVVSAVSALGLAVTM</sequence>
<comment type="caution">
    <text evidence="2">The sequence shown here is derived from an EMBL/GenBank/DDBJ whole genome shotgun (WGS) entry which is preliminary data.</text>
</comment>
<feature type="transmembrane region" description="Helical" evidence="1">
    <location>
        <begin position="7"/>
        <end position="26"/>
    </location>
</feature>
<keyword evidence="1" id="KW-0472">Membrane</keyword>
<keyword evidence="1" id="KW-1133">Transmembrane helix</keyword>
<keyword evidence="1" id="KW-0812">Transmembrane</keyword>
<dbReference type="Proteomes" id="UP000242310">
    <property type="component" value="Unassembled WGS sequence"/>
</dbReference>
<proteinExistence type="predicted"/>
<accession>A0A2P8HX43</accession>
<evidence type="ECO:0000313" key="3">
    <source>
        <dbReference type="Proteomes" id="UP000242310"/>
    </source>
</evidence>
<gene>
    <name evidence="2" type="ORF">B0H94_10272</name>
</gene>
<feature type="transmembrane region" description="Helical" evidence="1">
    <location>
        <begin position="63"/>
        <end position="84"/>
    </location>
</feature>
<name>A0A2P8HX43_9BACI</name>
<dbReference type="EMBL" id="PYAV01000002">
    <property type="protein sequence ID" value="PSL50796.1"/>
    <property type="molecule type" value="Genomic_DNA"/>
</dbReference>
<reference evidence="2 3" key="1">
    <citation type="submission" date="2018-03" db="EMBL/GenBank/DDBJ databases">
        <title>Genomic Encyclopedia of Type Strains, Phase III (KMG-III): the genomes of soil and plant-associated and newly described type strains.</title>
        <authorList>
            <person name="Whitman W."/>
        </authorList>
    </citation>
    <scope>NUCLEOTIDE SEQUENCE [LARGE SCALE GENOMIC DNA]</scope>
    <source>
        <strain evidence="2 3">CGMCC 1.07653</strain>
    </source>
</reference>
<dbReference type="AlphaFoldDB" id="A0A2P8HX43"/>
<dbReference type="OrthoDB" id="9958742at2"/>
<protein>
    <submittedName>
        <fullName evidence="2">Uncharacterized protein</fullName>
    </submittedName>
</protein>
<evidence type="ECO:0000313" key="2">
    <source>
        <dbReference type="EMBL" id="PSL50796.1"/>
    </source>
</evidence>
<evidence type="ECO:0000256" key="1">
    <source>
        <dbReference type="SAM" id="Phobius"/>
    </source>
</evidence>
<keyword evidence="3" id="KW-1185">Reference proteome</keyword>
<dbReference type="RefSeq" id="WP_106587522.1">
    <property type="nucleotide sequence ID" value="NZ_PYAV01000002.1"/>
</dbReference>
<organism evidence="2 3">
    <name type="scientific">Salsuginibacillus halophilus</name>
    <dbReference type="NCBI Taxonomy" id="517424"/>
    <lineage>
        <taxon>Bacteria</taxon>
        <taxon>Bacillati</taxon>
        <taxon>Bacillota</taxon>
        <taxon>Bacilli</taxon>
        <taxon>Bacillales</taxon>
        <taxon>Bacillaceae</taxon>
        <taxon>Salsuginibacillus</taxon>
    </lineage>
</organism>